<comment type="catalytic activity">
    <reaction evidence="1">
        <text>[protein]-peptidylproline (omega=180) = [protein]-peptidylproline (omega=0)</text>
        <dbReference type="Rhea" id="RHEA:16237"/>
        <dbReference type="Rhea" id="RHEA-COMP:10747"/>
        <dbReference type="Rhea" id="RHEA-COMP:10748"/>
        <dbReference type="ChEBI" id="CHEBI:83833"/>
        <dbReference type="ChEBI" id="CHEBI:83834"/>
        <dbReference type="EC" id="5.2.1.8"/>
    </reaction>
</comment>
<accession>A0A1I4VYV7</accession>
<dbReference type="RefSeq" id="WP_092404968.1">
    <property type="nucleotide sequence ID" value="NZ_FOVF01000003.1"/>
</dbReference>
<evidence type="ECO:0000256" key="3">
    <source>
        <dbReference type="ARBA" id="ARBA00013194"/>
    </source>
</evidence>
<dbReference type="Gene3D" id="3.10.50.40">
    <property type="match status" value="1"/>
</dbReference>
<protein>
    <recommendedName>
        <fullName evidence="3">peptidylprolyl isomerase</fullName>
        <ecNumber evidence="3">5.2.1.8</ecNumber>
    </recommendedName>
</protein>
<gene>
    <name evidence="9" type="ORF">SAMN05216289_103182</name>
</gene>
<feature type="signal peptide" evidence="7">
    <location>
        <begin position="1"/>
        <end position="21"/>
    </location>
</feature>
<dbReference type="OrthoDB" id="14196at2"/>
<keyword evidence="10" id="KW-1185">Reference proteome</keyword>
<dbReference type="PANTHER" id="PTHR47245">
    <property type="entry name" value="PEPTIDYLPROLYL ISOMERASE"/>
    <property type="match status" value="1"/>
</dbReference>
<keyword evidence="7" id="KW-0732">Signal</keyword>
<dbReference type="InterPro" id="IPR000297">
    <property type="entry name" value="PPIase_PpiC"/>
</dbReference>
<evidence type="ECO:0000256" key="2">
    <source>
        <dbReference type="ARBA" id="ARBA00007656"/>
    </source>
</evidence>
<dbReference type="PANTHER" id="PTHR47245:SF2">
    <property type="entry name" value="PEPTIDYL-PROLYL CIS-TRANS ISOMERASE HP_0175-RELATED"/>
    <property type="match status" value="1"/>
</dbReference>
<evidence type="ECO:0000256" key="5">
    <source>
        <dbReference type="PROSITE-ProRule" id="PRU00278"/>
    </source>
</evidence>
<sequence length="290" mass="31243">MIRRHPLPAALAALIATCVAAACSGQRDGTALPADLPVVETVNGQDVPQILLDVLARERNLDLSVPEQRARALTELTDYILLSQAASSEDYARDPAFAAEVEINRLRGTANATLAKFRSSAQVDDSVLRTEYDQQIARAGKSEYDFSQLLFDNEDDALKAAGEAMSKPFAEVFDSWNAKAKQARSYQRIRPGQLPPALGTALAALKSGETTKIPVRTEFGWHVIHVGAISPFVPPTFEQLKDSIRETLLGQLADQRLAKLRGDAKVVTNSPTAAVAPASGEAKPAEKKAD</sequence>
<comment type="similarity">
    <text evidence="2">Belongs to the PpiC/parvulin rotamase family.</text>
</comment>
<feature type="domain" description="PpiC" evidence="8">
    <location>
        <begin position="98"/>
        <end position="228"/>
    </location>
</feature>
<evidence type="ECO:0000256" key="6">
    <source>
        <dbReference type="SAM" id="MobiDB-lite"/>
    </source>
</evidence>
<evidence type="ECO:0000313" key="9">
    <source>
        <dbReference type="EMBL" id="SFN06330.1"/>
    </source>
</evidence>
<dbReference type="PROSITE" id="PS50198">
    <property type="entry name" value="PPIC_PPIASE_2"/>
    <property type="match status" value="1"/>
</dbReference>
<feature type="region of interest" description="Disordered" evidence="6">
    <location>
        <begin position="269"/>
        <end position="290"/>
    </location>
</feature>
<dbReference type="EC" id="5.2.1.8" evidence="3"/>
<evidence type="ECO:0000256" key="4">
    <source>
        <dbReference type="ARBA" id="ARBA00023110"/>
    </source>
</evidence>
<dbReference type="STRING" id="578942.SAMN05216289_103182"/>
<dbReference type="Proteomes" id="UP000198575">
    <property type="component" value="Unassembled WGS sequence"/>
</dbReference>
<evidence type="ECO:0000256" key="1">
    <source>
        <dbReference type="ARBA" id="ARBA00000971"/>
    </source>
</evidence>
<dbReference type="GO" id="GO:0003755">
    <property type="term" value="F:peptidyl-prolyl cis-trans isomerase activity"/>
    <property type="evidence" value="ECO:0007669"/>
    <property type="project" value="UniProtKB-KW"/>
</dbReference>
<evidence type="ECO:0000259" key="8">
    <source>
        <dbReference type="PROSITE" id="PS50198"/>
    </source>
</evidence>
<name>A0A1I4VYV7_9GAMM</name>
<keyword evidence="4 5" id="KW-0697">Rotamase</keyword>
<feature type="chain" id="PRO_5011510366" description="peptidylprolyl isomerase" evidence="7">
    <location>
        <begin position="22"/>
        <end position="290"/>
    </location>
</feature>
<dbReference type="Pfam" id="PF13145">
    <property type="entry name" value="Rotamase_2"/>
    <property type="match status" value="1"/>
</dbReference>
<evidence type="ECO:0000256" key="7">
    <source>
        <dbReference type="SAM" id="SignalP"/>
    </source>
</evidence>
<dbReference type="InterPro" id="IPR046357">
    <property type="entry name" value="PPIase_dom_sf"/>
</dbReference>
<organism evidence="9 10">
    <name type="scientific">Dokdonella immobilis</name>
    <dbReference type="NCBI Taxonomy" id="578942"/>
    <lineage>
        <taxon>Bacteria</taxon>
        <taxon>Pseudomonadati</taxon>
        <taxon>Pseudomonadota</taxon>
        <taxon>Gammaproteobacteria</taxon>
        <taxon>Lysobacterales</taxon>
        <taxon>Rhodanobacteraceae</taxon>
        <taxon>Dokdonella</taxon>
    </lineage>
</organism>
<keyword evidence="5 9" id="KW-0413">Isomerase</keyword>
<proteinExistence type="inferred from homology"/>
<dbReference type="EMBL" id="FOVF01000003">
    <property type="protein sequence ID" value="SFN06330.1"/>
    <property type="molecule type" value="Genomic_DNA"/>
</dbReference>
<dbReference type="AlphaFoldDB" id="A0A1I4VYV7"/>
<dbReference type="PROSITE" id="PS51257">
    <property type="entry name" value="PROKAR_LIPOPROTEIN"/>
    <property type="match status" value="1"/>
</dbReference>
<reference evidence="9 10" key="1">
    <citation type="submission" date="2016-10" db="EMBL/GenBank/DDBJ databases">
        <authorList>
            <person name="de Groot N.N."/>
        </authorList>
    </citation>
    <scope>NUCLEOTIDE SEQUENCE [LARGE SCALE GENOMIC DNA]</scope>
    <source>
        <strain evidence="9 10">CGMCC 1.7659</strain>
    </source>
</reference>
<dbReference type="SUPFAM" id="SSF54534">
    <property type="entry name" value="FKBP-like"/>
    <property type="match status" value="1"/>
</dbReference>
<dbReference type="InterPro" id="IPR050245">
    <property type="entry name" value="PrsA_foldase"/>
</dbReference>
<evidence type="ECO:0000313" key="10">
    <source>
        <dbReference type="Proteomes" id="UP000198575"/>
    </source>
</evidence>